<evidence type="ECO:0000256" key="8">
    <source>
        <dbReference type="PIRSR" id="PIRSR000077-1"/>
    </source>
</evidence>
<feature type="active site" description="Nucleophile" evidence="8">
    <location>
        <position position="30"/>
    </location>
</feature>
<feature type="active site" description="Nucleophile" evidence="8">
    <location>
        <position position="33"/>
    </location>
</feature>
<dbReference type="AlphaFoldDB" id="A0A2I1IY98"/>
<protein>
    <recommendedName>
        <fullName evidence="6 7">Thioredoxin</fullName>
    </recommendedName>
</protein>
<dbReference type="Gene3D" id="3.40.30.10">
    <property type="entry name" value="Glutaredoxin"/>
    <property type="match status" value="1"/>
</dbReference>
<evidence type="ECO:0000256" key="9">
    <source>
        <dbReference type="PIRSR" id="PIRSR000077-4"/>
    </source>
</evidence>
<dbReference type="RefSeq" id="WP_101629267.1">
    <property type="nucleotide sequence ID" value="NZ_JAHPYR010000001.1"/>
</dbReference>
<dbReference type="GO" id="GO:0005829">
    <property type="term" value="C:cytosol"/>
    <property type="evidence" value="ECO:0007669"/>
    <property type="project" value="TreeGrafter"/>
</dbReference>
<feature type="site" description="Contributes to redox potential value" evidence="8">
    <location>
        <position position="32"/>
    </location>
</feature>
<dbReference type="SUPFAM" id="SSF52833">
    <property type="entry name" value="Thioredoxin-like"/>
    <property type="match status" value="1"/>
</dbReference>
<evidence type="ECO:0000313" key="11">
    <source>
        <dbReference type="EMBL" id="KAB7234486.1"/>
    </source>
</evidence>
<dbReference type="GO" id="GO:0015035">
    <property type="term" value="F:protein-disulfide reductase activity"/>
    <property type="evidence" value="ECO:0007669"/>
    <property type="project" value="UniProtKB-UniRule"/>
</dbReference>
<evidence type="ECO:0000256" key="6">
    <source>
        <dbReference type="NCBIfam" id="TIGR01068"/>
    </source>
</evidence>
<dbReference type="Proteomes" id="UP000460333">
    <property type="component" value="Unassembled WGS sequence"/>
</dbReference>
<dbReference type="NCBIfam" id="TIGR01068">
    <property type="entry name" value="thioredoxin"/>
    <property type="match status" value="1"/>
</dbReference>
<keyword evidence="5 9" id="KW-0676">Redox-active center</keyword>
<dbReference type="EMBL" id="WDRV01000015">
    <property type="protein sequence ID" value="KAB7321548.1"/>
    <property type="molecule type" value="Genomic_DNA"/>
</dbReference>
<feature type="disulfide bond" description="Redox-active" evidence="9">
    <location>
        <begin position="30"/>
        <end position="33"/>
    </location>
</feature>
<proteinExistence type="inferred from homology"/>
<reference evidence="13 14" key="1">
    <citation type="journal article" date="2019" name="Nat. Med.">
        <title>A library of human gut bacterial isolates paired with longitudinal multiomics data enables mechanistic microbiome research.</title>
        <authorList>
            <person name="Poyet M."/>
            <person name="Groussin M."/>
            <person name="Gibbons S.M."/>
            <person name="Avila-Pacheco J."/>
            <person name="Jiang X."/>
            <person name="Kearney S.M."/>
            <person name="Perrotta A.R."/>
            <person name="Berdy B."/>
            <person name="Zhao S."/>
            <person name="Lieberman T.D."/>
            <person name="Swanson P.K."/>
            <person name="Smith M."/>
            <person name="Roesemann S."/>
            <person name="Alexander J.E."/>
            <person name="Rich S.A."/>
            <person name="Livny J."/>
            <person name="Vlamakis H."/>
            <person name="Clish C."/>
            <person name="Bullock K."/>
            <person name="Deik A."/>
            <person name="Scott J."/>
            <person name="Pierce K.A."/>
            <person name="Xavier R.J."/>
            <person name="Alm E.J."/>
        </authorList>
    </citation>
    <scope>NUCLEOTIDE SEQUENCE [LARGE SCALE GENOMIC DNA]</scope>
    <source>
        <strain evidence="11 14">BIOML-A118</strain>
        <strain evidence="12 13">BIOML-A75</strain>
    </source>
</reference>
<evidence type="ECO:0000256" key="1">
    <source>
        <dbReference type="ARBA" id="ARBA00008987"/>
    </source>
</evidence>
<evidence type="ECO:0000259" key="10">
    <source>
        <dbReference type="PROSITE" id="PS51352"/>
    </source>
</evidence>
<dbReference type="EMBL" id="WDTJ01000019">
    <property type="protein sequence ID" value="KAB7234486.1"/>
    <property type="molecule type" value="Genomic_DNA"/>
</dbReference>
<feature type="domain" description="Thioredoxin" evidence="10">
    <location>
        <begin position="2"/>
        <end position="107"/>
    </location>
</feature>
<organism evidence="11 14">
    <name type="scientific">Bifidobacterium longum</name>
    <dbReference type="NCBI Taxonomy" id="216816"/>
    <lineage>
        <taxon>Bacteria</taxon>
        <taxon>Bacillati</taxon>
        <taxon>Actinomycetota</taxon>
        <taxon>Actinomycetes</taxon>
        <taxon>Bifidobacteriales</taxon>
        <taxon>Bifidobacteriaceae</taxon>
        <taxon>Bifidobacterium</taxon>
    </lineage>
</organism>
<dbReference type="PROSITE" id="PS51352">
    <property type="entry name" value="THIOREDOXIN_2"/>
    <property type="match status" value="1"/>
</dbReference>
<dbReference type="InterPro" id="IPR005746">
    <property type="entry name" value="Thioredoxin"/>
</dbReference>
<dbReference type="PIRSF" id="PIRSF000077">
    <property type="entry name" value="Thioredoxin"/>
    <property type="match status" value="1"/>
</dbReference>
<evidence type="ECO:0000256" key="7">
    <source>
        <dbReference type="PIRNR" id="PIRNR000077"/>
    </source>
</evidence>
<evidence type="ECO:0000256" key="3">
    <source>
        <dbReference type="ARBA" id="ARBA00022982"/>
    </source>
</evidence>
<keyword evidence="3" id="KW-0249">Electron transport</keyword>
<dbReference type="CDD" id="cd02947">
    <property type="entry name" value="TRX_family"/>
    <property type="match status" value="1"/>
</dbReference>
<comment type="similarity">
    <text evidence="1 7">Belongs to the thioredoxin family.</text>
</comment>
<feature type="site" description="Contributes to redox potential value" evidence="8">
    <location>
        <position position="31"/>
    </location>
</feature>
<sequence length="124" mass="12975">MATTAITSADFEKTITDNEIVFVDFWATWCGPCRAFGPIFEAASNEPDNANITFAKVDIDANQDLAQAAGIQAVPTLMIAKQGEVIFQQAGALQAADLDDLIAQAKALDLAAAKAAQSGADQQA</sequence>
<keyword evidence="4 9" id="KW-1015">Disulfide bond</keyword>
<dbReference type="PANTHER" id="PTHR45663">
    <property type="entry name" value="GEO12009P1"/>
    <property type="match status" value="1"/>
</dbReference>
<dbReference type="InterPro" id="IPR036249">
    <property type="entry name" value="Thioredoxin-like_sf"/>
</dbReference>
<evidence type="ECO:0000313" key="13">
    <source>
        <dbReference type="Proteomes" id="UP000451234"/>
    </source>
</evidence>
<dbReference type="PRINTS" id="PR00421">
    <property type="entry name" value="THIOREDOXIN"/>
</dbReference>
<dbReference type="PANTHER" id="PTHR45663:SF40">
    <property type="entry name" value="THIOREDOXIN 2"/>
    <property type="match status" value="1"/>
</dbReference>
<evidence type="ECO:0000313" key="14">
    <source>
        <dbReference type="Proteomes" id="UP000460333"/>
    </source>
</evidence>
<dbReference type="Pfam" id="PF00085">
    <property type="entry name" value="Thioredoxin"/>
    <property type="match status" value="1"/>
</dbReference>
<evidence type="ECO:0000256" key="4">
    <source>
        <dbReference type="ARBA" id="ARBA00023157"/>
    </source>
</evidence>
<gene>
    <name evidence="11" type="primary">trxA</name>
    <name evidence="12" type="ORF">GBB65_09865</name>
    <name evidence="11" type="ORF">GBC43_09830</name>
</gene>
<name>A0A2I1IY98_BIFLN</name>
<accession>A0A2I1IY98</accession>
<dbReference type="InterPro" id="IPR013766">
    <property type="entry name" value="Thioredoxin_domain"/>
</dbReference>
<keyword evidence="2" id="KW-0813">Transport</keyword>
<comment type="caution">
    <text evidence="11">The sequence shown here is derived from an EMBL/GenBank/DDBJ whole genome shotgun (WGS) entry which is preliminary data.</text>
</comment>
<dbReference type="PROSITE" id="PS00194">
    <property type="entry name" value="THIOREDOXIN_1"/>
    <property type="match status" value="1"/>
</dbReference>
<evidence type="ECO:0000256" key="5">
    <source>
        <dbReference type="ARBA" id="ARBA00023284"/>
    </source>
</evidence>
<dbReference type="InterPro" id="IPR017937">
    <property type="entry name" value="Thioredoxin_CS"/>
</dbReference>
<evidence type="ECO:0000256" key="2">
    <source>
        <dbReference type="ARBA" id="ARBA00022448"/>
    </source>
</evidence>
<feature type="site" description="Deprotonates C-terminal active site Cys" evidence="8">
    <location>
        <position position="24"/>
    </location>
</feature>
<dbReference type="Proteomes" id="UP000451234">
    <property type="component" value="Unassembled WGS sequence"/>
</dbReference>
<evidence type="ECO:0000313" key="12">
    <source>
        <dbReference type="EMBL" id="KAB7321548.1"/>
    </source>
</evidence>